<comment type="similarity">
    <text evidence="1">Belongs to the AHA1 family.</text>
</comment>
<dbReference type="EMBL" id="RJSF01000046">
    <property type="protein sequence ID" value="RNM12236.1"/>
    <property type="molecule type" value="Genomic_DNA"/>
</dbReference>
<dbReference type="InterPro" id="IPR023393">
    <property type="entry name" value="START-like_dom_sf"/>
</dbReference>
<dbReference type="Proteomes" id="UP000279994">
    <property type="component" value="Unassembled WGS sequence"/>
</dbReference>
<accession>A0A3N0GJ43</accession>
<dbReference type="Pfam" id="PF08327">
    <property type="entry name" value="AHSA1"/>
    <property type="match status" value="1"/>
</dbReference>
<dbReference type="CDD" id="cd07814">
    <property type="entry name" value="SRPBCC_CalC_Aha1-like"/>
    <property type="match status" value="1"/>
</dbReference>
<gene>
    <name evidence="3" type="ORF">EFL26_19850</name>
</gene>
<comment type="caution">
    <text evidence="3">The sequence shown here is derived from an EMBL/GenBank/DDBJ whole genome shotgun (WGS) entry which is preliminary data.</text>
</comment>
<protein>
    <submittedName>
        <fullName evidence="3">SRPBCC domain-containing protein</fullName>
    </submittedName>
</protein>
<organism evidence="3 4">
    <name type="scientific">Nocardioides pocheonensis</name>
    <dbReference type="NCBI Taxonomy" id="661485"/>
    <lineage>
        <taxon>Bacteria</taxon>
        <taxon>Bacillati</taxon>
        <taxon>Actinomycetota</taxon>
        <taxon>Actinomycetes</taxon>
        <taxon>Propionibacteriales</taxon>
        <taxon>Nocardioidaceae</taxon>
        <taxon>Nocardioides</taxon>
    </lineage>
</organism>
<dbReference type="AlphaFoldDB" id="A0A3N0GJ43"/>
<feature type="domain" description="Activator of Hsp90 ATPase homologue 1/2-like C-terminal" evidence="2">
    <location>
        <begin position="17"/>
        <end position="159"/>
    </location>
</feature>
<evidence type="ECO:0000313" key="3">
    <source>
        <dbReference type="EMBL" id="RNM12236.1"/>
    </source>
</evidence>
<keyword evidence="4" id="KW-1185">Reference proteome</keyword>
<evidence type="ECO:0000259" key="2">
    <source>
        <dbReference type="Pfam" id="PF08327"/>
    </source>
</evidence>
<dbReference type="InterPro" id="IPR013538">
    <property type="entry name" value="ASHA1/2-like_C"/>
</dbReference>
<name>A0A3N0GJ43_9ACTN</name>
<proteinExistence type="inferred from homology"/>
<evidence type="ECO:0000256" key="1">
    <source>
        <dbReference type="ARBA" id="ARBA00006817"/>
    </source>
</evidence>
<reference evidence="3 4" key="1">
    <citation type="submission" date="2018-11" db="EMBL/GenBank/DDBJ databases">
        <authorList>
            <person name="Li F."/>
        </authorList>
    </citation>
    <scope>NUCLEOTIDE SEQUENCE [LARGE SCALE GENOMIC DNA]</scope>
    <source>
        <strain evidence="3 4">Gsoil 818</strain>
    </source>
</reference>
<dbReference type="OrthoDB" id="5185819at2"/>
<sequence length="165" mass="18163">MNDDNDGQNLVIERTLDAPPELIWKMWTEPEHFAAWYGPGGATIPVVKMDVRVGGIRLLCMEMTTSDGTMQMWFTGEYLEVIKNQRLVYTDSMSDENGNVKSPEQMGMPEGHPTTTEVRVELEHVSGGTRMVLTHLGVPAGSPGAAGWAMALDKLAANLDEARRS</sequence>
<dbReference type="SUPFAM" id="SSF55961">
    <property type="entry name" value="Bet v1-like"/>
    <property type="match status" value="1"/>
</dbReference>
<evidence type="ECO:0000313" key="4">
    <source>
        <dbReference type="Proteomes" id="UP000279994"/>
    </source>
</evidence>
<dbReference type="Gene3D" id="3.30.530.20">
    <property type="match status" value="1"/>
</dbReference>